<proteinExistence type="predicted"/>
<evidence type="ECO:0000313" key="3">
    <source>
        <dbReference type="Proteomes" id="UP000629468"/>
    </source>
</evidence>
<gene>
    <name evidence="2" type="ORF">Agabi119p4_5036</name>
</gene>
<evidence type="ECO:0000313" key="2">
    <source>
        <dbReference type="EMBL" id="KAF7776643.1"/>
    </source>
</evidence>
<reference evidence="2 3" key="1">
    <citation type="journal article" name="Sci. Rep.">
        <title>Telomere-to-telomere assembled and centromere annotated genomes of the two main subspecies of the button mushroom Agaricus bisporus reveal especially polymorphic chromosome ends.</title>
        <authorList>
            <person name="Sonnenberg A.S.M."/>
            <person name="Sedaghat-Telgerd N."/>
            <person name="Lavrijssen B."/>
            <person name="Ohm R.A."/>
            <person name="Hendrickx P.M."/>
            <person name="Scholtmeijer K."/>
            <person name="Baars J.J.P."/>
            <person name="van Peer A."/>
        </authorList>
    </citation>
    <scope>NUCLEOTIDE SEQUENCE [LARGE SCALE GENOMIC DNA]</scope>
    <source>
        <strain evidence="2 3">H119_p4</strain>
    </source>
</reference>
<name>A0A8H7KHY8_AGABI</name>
<accession>A0A8H7KHY8</accession>
<feature type="compositionally biased region" description="Basic and acidic residues" evidence="1">
    <location>
        <begin position="1182"/>
        <end position="1191"/>
    </location>
</feature>
<feature type="compositionally biased region" description="Low complexity" evidence="1">
    <location>
        <begin position="1135"/>
        <end position="1145"/>
    </location>
</feature>
<feature type="region of interest" description="Disordered" evidence="1">
    <location>
        <begin position="1135"/>
        <end position="1224"/>
    </location>
</feature>
<dbReference type="EMBL" id="JABXXO010000006">
    <property type="protein sequence ID" value="KAF7776643.1"/>
    <property type="molecule type" value="Genomic_DNA"/>
</dbReference>
<evidence type="ECO:0008006" key="4">
    <source>
        <dbReference type="Google" id="ProtNLM"/>
    </source>
</evidence>
<organism evidence="2 3">
    <name type="scientific">Agaricus bisporus var. burnettii</name>
    <dbReference type="NCBI Taxonomy" id="192524"/>
    <lineage>
        <taxon>Eukaryota</taxon>
        <taxon>Fungi</taxon>
        <taxon>Dikarya</taxon>
        <taxon>Basidiomycota</taxon>
        <taxon>Agaricomycotina</taxon>
        <taxon>Agaricomycetes</taxon>
        <taxon>Agaricomycetidae</taxon>
        <taxon>Agaricales</taxon>
        <taxon>Agaricineae</taxon>
        <taxon>Agaricaceae</taxon>
        <taxon>Agaricus</taxon>
    </lineage>
</organism>
<feature type="compositionally biased region" description="Polar residues" evidence="1">
    <location>
        <begin position="1164"/>
        <end position="1181"/>
    </location>
</feature>
<protein>
    <recommendedName>
        <fullName evidence="4">Virilizer N-terminal domain-containing protein</fullName>
    </recommendedName>
</protein>
<comment type="caution">
    <text evidence="2">The sequence shown here is derived from an EMBL/GenBank/DDBJ whole genome shotgun (WGS) entry which is preliminary data.</text>
</comment>
<evidence type="ECO:0000256" key="1">
    <source>
        <dbReference type="SAM" id="MobiDB-lite"/>
    </source>
</evidence>
<dbReference type="Proteomes" id="UP000629468">
    <property type="component" value="Unassembled WGS sequence"/>
</dbReference>
<sequence>MLLFSCHLSPHGPSSLAALRFSAPVRLSGITIFPHGAPLFPSAPHLTSITSPAQFGLELFFNALPHRPQNALLPTSLAYPGGTMHYAVDMGRDYATRLMIVKGAFTHLSIAIYGELVAELPPLLTYQPATVLPTPLPRTLSADLDLSQSSDPTALASAFLSLMPKAPSLASAIRRMFCLKFANDDWDNPLFPHLYANLDDDSDDYDLESIVSSLDKPLPDEPSQDSLDRFVERLTEFIGPPSVDQAYQIAVALNSSASQSPLFSNALLNALDLSTIFNTATILDVPTLTYLTDAASNALIARHLLHNSPLPNLITDTLATYRARADKPLAAALLHLRTRLQSWQSFEDALTNPDADFVHAAQLVYEIGKQDGTLGNWLTSMILHDDVSSKLNENLISLTPLVPPVLFAKDTGNVTHDQFIAFVRACVGVASLLGVLAWADSVGNDACRERTLAVLHLWQSVEGYREIVNHLFLLRQFTRRLSWITTDNEYPRHSALLAEKVLCSITSYNPSSILNEEMVETILALKQPLAWISEKERLTLRKLALVVDDGLEAAVEELKFESGRPFSLRRLKTLRVSIAMLVRELDRDMDTDGDCRDGAEWLILQAFWREGEYAFLGRLVDLFVDLTSDLEQYFVDRQDQASLQDPNPTLVEQLFWTSLDFLLLIERLIPPFTITARSLRHLVSSIVSILVCVDEAMTVFCSQSVMSEGVIKRMKCVCLSILDMFCKKDMTVEHGRVGPEVVLKALLMCGIQNGVNEERKGMDTVARMGKVLALVDQVLPRDDEIAEFYWKSRVLPSCLIDIRAYMRGLTVEDQSFLLQRLVKLDQGVMGIGEWLVLEEAKEVRDVLASLAEERSADVDLEAVEAAEKEIQRARKILREYRVYTGLQFFWLAASLPANTDIPWFLTAISSTPEISSLFTEIFNFILEAHYTSSPFASLTRLFACPKNLGLCEKEMKLVVFLALMRLAQVDVGSELSGDWGLEILERWFGDDDDKELVNGDDDDKELVNEDALRLEIGRLCGVCADHPTLIHRRVANMVIGLLEWLVDTKGSEKVRMVRGGGLSLDSFGRLCDALVGMVSDDENGMRRLEKIKVKLSVDEELDFLPIETELPERLELSLDEISGLVRRRTTVAMTTTTTTTSTTSSFHYHSRGTSGSWAHHQHNPLYSSSFNPNHQVSSDTTKPSDTDEKRPSTPQHRHHHQQQQQQQQQQKSSTTNSKTPDIFGTIISPPMALLRSPAATGLTKTYVNNDFRQLRQVASARTNTSRMPSMHVDDFESVGTTTTGGGQQQQPQVSPLAVPVPIPLTDGSVFGGMFNMGQ</sequence>